<dbReference type="CDD" id="cd06222">
    <property type="entry name" value="RNase_H_like"/>
    <property type="match status" value="1"/>
</dbReference>
<evidence type="ECO:0008006" key="3">
    <source>
        <dbReference type="Google" id="ProtNLM"/>
    </source>
</evidence>
<protein>
    <recommendedName>
        <fullName evidence="3">RNase H type-1 domain-containing protein</fullName>
    </recommendedName>
</protein>
<dbReference type="EMBL" id="JAYMYS010000004">
    <property type="protein sequence ID" value="KAK7397290.1"/>
    <property type="molecule type" value="Genomic_DNA"/>
</dbReference>
<accession>A0AAN9XLV2</accession>
<name>A0AAN9XLV2_PSOTE</name>
<dbReference type="Proteomes" id="UP001386955">
    <property type="component" value="Unassembled WGS sequence"/>
</dbReference>
<organism evidence="1 2">
    <name type="scientific">Psophocarpus tetragonolobus</name>
    <name type="common">Winged bean</name>
    <name type="synonym">Dolichos tetragonolobus</name>
    <dbReference type="NCBI Taxonomy" id="3891"/>
    <lineage>
        <taxon>Eukaryota</taxon>
        <taxon>Viridiplantae</taxon>
        <taxon>Streptophyta</taxon>
        <taxon>Embryophyta</taxon>
        <taxon>Tracheophyta</taxon>
        <taxon>Spermatophyta</taxon>
        <taxon>Magnoliopsida</taxon>
        <taxon>eudicotyledons</taxon>
        <taxon>Gunneridae</taxon>
        <taxon>Pentapetalae</taxon>
        <taxon>rosids</taxon>
        <taxon>fabids</taxon>
        <taxon>Fabales</taxon>
        <taxon>Fabaceae</taxon>
        <taxon>Papilionoideae</taxon>
        <taxon>50 kb inversion clade</taxon>
        <taxon>NPAAA clade</taxon>
        <taxon>indigoferoid/millettioid clade</taxon>
        <taxon>Phaseoleae</taxon>
        <taxon>Psophocarpus</taxon>
    </lineage>
</organism>
<gene>
    <name evidence="1" type="ORF">VNO78_18458</name>
</gene>
<proteinExistence type="predicted"/>
<evidence type="ECO:0000313" key="1">
    <source>
        <dbReference type="EMBL" id="KAK7397290.1"/>
    </source>
</evidence>
<sequence>MGIDIIDIHDVHLRVNGPEGWNLDTIFTSLPQEVKDGLSALTLQFTVDDMLVRCFRRGLPSHLLAVLKRSFGWNLFLNLADHISNWLSRAHDQTHHVGLIFPLVIWEVWKARNEGVFLNIQPPPNATIARVSTLWNNVRRVSTLWNNVGVNTGYGSLLRNSSGGWIRGFFGDIGSGDILKAELIAIHEGLKLA</sequence>
<comment type="caution">
    <text evidence="1">The sequence shown here is derived from an EMBL/GenBank/DDBJ whole genome shotgun (WGS) entry which is preliminary data.</text>
</comment>
<keyword evidence="2" id="KW-1185">Reference proteome</keyword>
<evidence type="ECO:0000313" key="2">
    <source>
        <dbReference type="Proteomes" id="UP001386955"/>
    </source>
</evidence>
<dbReference type="InterPro" id="IPR044730">
    <property type="entry name" value="RNase_H-like_dom_plant"/>
</dbReference>
<dbReference type="AlphaFoldDB" id="A0AAN9XLV2"/>
<reference evidence="1 2" key="1">
    <citation type="submission" date="2024-01" db="EMBL/GenBank/DDBJ databases">
        <title>The genomes of 5 underutilized Papilionoideae crops provide insights into root nodulation and disease resistanc.</title>
        <authorList>
            <person name="Jiang F."/>
        </authorList>
    </citation>
    <scope>NUCLEOTIDE SEQUENCE [LARGE SCALE GENOMIC DNA]</scope>
    <source>
        <strain evidence="1">DUOXIRENSHENG_FW03</strain>
        <tissue evidence="1">Leaves</tissue>
    </source>
</reference>